<keyword evidence="4" id="KW-1185">Reference proteome</keyword>
<accession>A0A830EFW6</accession>
<dbReference type="AlphaFoldDB" id="A0A830EFW6"/>
<reference evidence="4" key="3">
    <citation type="submission" date="2022-09" db="EMBL/GenBank/DDBJ databases">
        <title>Complete genome sequence of Vulcanisaeta souniana.</title>
        <authorList>
            <person name="Kato S."/>
            <person name="Itoh T."/>
            <person name="Ohkuma M."/>
        </authorList>
    </citation>
    <scope>NUCLEOTIDE SEQUENCE [LARGE SCALE GENOMIC DNA]</scope>
    <source>
        <strain evidence="4">JCM 11219</strain>
    </source>
</reference>
<reference evidence="1" key="4">
    <citation type="journal article" date="2023" name="Microbiol. Resour. Announc.">
        <title>Complete Genome Sequence of Vulcanisaeta souniana Strain IC-059, a Hyperthermophilic Archaeon Isolated from Hot Spring Water in Japan.</title>
        <authorList>
            <person name="Kato S."/>
            <person name="Itoh T."/>
            <person name="Wu L."/>
            <person name="Ma J."/>
            <person name="Ohkuma M."/>
        </authorList>
    </citation>
    <scope>NUCLEOTIDE SEQUENCE</scope>
    <source>
        <strain evidence="1">JCM 11219</strain>
    </source>
</reference>
<organism evidence="2 3">
    <name type="scientific">Vulcanisaeta souniana JCM 11219</name>
    <dbReference type="NCBI Taxonomy" id="1293586"/>
    <lineage>
        <taxon>Archaea</taxon>
        <taxon>Thermoproteota</taxon>
        <taxon>Thermoprotei</taxon>
        <taxon>Thermoproteales</taxon>
        <taxon>Thermoproteaceae</taxon>
        <taxon>Vulcanisaeta</taxon>
    </lineage>
</organism>
<dbReference type="EMBL" id="BMNM01000005">
    <property type="protein sequence ID" value="GGI78873.1"/>
    <property type="molecule type" value="Genomic_DNA"/>
</dbReference>
<name>A0A830EFW6_9CREN</name>
<gene>
    <name evidence="2" type="ORF">GCM10007112_14700</name>
    <name evidence="1" type="ORF">Vsou_23630</name>
</gene>
<dbReference type="Proteomes" id="UP001060771">
    <property type="component" value="Chromosome"/>
</dbReference>
<dbReference type="Proteomes" id="UP000657075">
    <property type="component" value="Unassembled WGS sequence"/>
</dbReference>
<evidence type="ECO:0000313" key="1">
    <source>
        <dbReference type="EMBL" id="BDR93270.1"/>
    </source>
</evidence>
<proteinExistence type="predicted"/>
<sequence>MEELIRIAEERGIDVEDLIINASSGIDPLEGVEDEDGTRQEIFN</sequence>
<protein>
    <submittedName>
        <fullName evidence="2">Uncharacterized protein</fullName>
    </submittedName>
</protein>
<dbReference type="EMBL" id="AP026830">
    <property type="protein sequence ID" value="BDR93270.1"/>
    <property type="molecule type" value="Genomic_DNA"/>
</dbReference>
<evidence type="ECO:0000313" key="4">
    <source>
        <dbReference type="Proteomes" id="UP001060771"/>
    </source>
</evidence>
<reference evidence="2" key="1">
    <citation type="journal article" date="2014" name="Int. J. Syst. Evol. Microbiol.">
        <title>Complete genome sequence of Corynebacterium casei LMG S-19264T (=DSM 44701T), isolated from a smear-ripened cheese.</title>
        <authorList>
            <consortium name="US DOE Joint Genome Institute (JGI-PGF)"/>
            <person name="Walter F."/>
            <person name="Albersmeier A."/>
            <person name="Kalinowski J."/>
            <person name="Ruckert C."/>
        </authorList>
    </citation>
    <scope>NUCLEOTIDE SEQUENCE</scope>
    <source>
        <strain evidence="2">JCM 11219</strain>
    </source>
</reference>
<reference evidence="2" key="2">
    <citation type="submission" date="2020-09" db="EMBL/GenBank/DDBJ databases">
        <authorList>
            <person name="Sun Q."/>
            <person name="Ohkuma M."/>
        </authorList>
    </citation>
    <scope>NUCLEOTIDE SEQUENCE</scope>
    <source>
        <strain evidence="2">JCM 11219</strain>
    </source>
</reference>
<evidence type="ECO:0000313" key="3">
    <source>
        <dbReference type="Proteomes" id="UP000657075"/>
    </source>
</evidence>
<evidence type="ECO:0000313" key="2">
    <source>
        <dbReference type="EMBL" id="GGI78873.1"/>
    </source>
</evidence>